<evidence type="ECO:0000313" key="2">
    <source>
        <dbReference type="EMBL" id="CAJ1379663.1"/>
    </source>
</evidence>
<evidence type="ECO:0000313" key="3">
    <source>
        <dbReference type="Proteomes" id="UP001178507"/>
    </source>
</evidence>
<feature type="region of interest" description="Disordered" evidence="1">
    <location>
        <begin position="161"/>
        <end position="196"/>
    </location>
</feature>
<evidence type="ECO:0000256" key="1">
    <source>
        <dbReference type="SAM" id="MobiDB-lite"/>
    </source>
</evidence>
<reference evidence="2" key="1">
    <citation type="submission" date="2023-08" db="EMBL/GenBank/DDBJ databases">
        <authorList>
            <person name="Chen Y."/>
            <person name="Shah S."/>
            <person name="Dougan E. K."/>
            <person name="Thang M."/>
            <person name="Chan C."/>
        </authorList>
    </citation>
    <scope>NUCLEOTIDE SEQUENCE</scope>
</reference>
<keyword evidence="3" id="KW-1185">Reference proteome</keyword>
<proteinExistence type="predicted"/>
<protein>
    <submittedName>
        <fullName evidence="2">Uncharacterized protein</fullName>
    </submittedName>
</protein>
<name>A0AA36I257_9DINO</name>
<comment type="caution">
    <text evidence="2">The sequence shown here is derived from an EMBL/GenBank/DDBJ whole genome shotgun (WGS) entry which is preliminary data.</text>
</comment>
<organism evidence="2 3">
    <name type="scientific">Effrenium voratum</name>
    <dbReference type="NCBI Taxonomy" id="2562239"/>
    <lineage>
        <taxon>Eukaryota</taxon>
        <taxon>Sar</taxon>
        <taxon>Alveolata</taxon>
        <taxon>Dinophyceae</taxon>
        <taxon>Suessiales</taxon>
        <taxon>Symbiodiniaceae</taxon>
        <taxon>Effrenium</taxon>
    </lineage>
</organism>
<dbReference type="AlphaFoldDB" id="A0AA36I257"/>
<gene>
    <name evidence="2" type="ORF">EVOR1521_LOCUS7840</name>
</gene>
<dbReference type="EMBL" id="CAUJNA010000648">
    <property type="protein sequence ID" value="CAJ1379663.1"/>
    <property type="molecule type" value="Genomic_DNA"/>
</dbReference>
<dbReference type="Proteomes" id="UP001178507">
    <property type="component" value="Unassembled WGS sequence"/>
</dbReference>
<feature type="compositionally biased region" description="Low complexity" evidence="1">
    <location>
        <begin position="170"/>
        <end position="196"/>
    </location>
</feature>
<sequence>MRKRLCDVRCVSLEACLASCAEGLRLLRKETRGGRASPVQPLRLVPVVTKATSRPAALDWEAWEVGEETPVTLKEMSNCLATPGSVSTASGLGSAPGSGLRIPAGCSLAEGMRMLLLHHLRRLAGVGDEPSGQQRELERHLAQLASYSEKLLACLRAVSTAPSAPPEPAASPAASSARSAASGPGASAGAAGRAARPVRLRDSELLEIYRCAQQEASREADWRGV</sequence>
<accession>A0AA36I257</accession>